<evidence type="ECO:0000256" key="10">
    <source>
        <dbReference type="ARBA" id="ARBA00044501"/>
    </source>
</evidence>
<dbReference type="GO" id="GO:0005886">
    <property type="term" value="C:plasma membrane"/>
    <property type="evidence" value="ECO:0007669"/>
    <property type="project" value="UniProtKB-SubCell"/>
</dbReference>
<feature type="transmembrane region" description="Helical" evidence="12">
    <location>
        <begin position="163"/>
        <end position="184"/>
    </location>
</feature>
<comment type="function">
    <text evidence="12">Catalyzes the conversion of heme O to heme A by two successive hydroxylations of the methyl group at C8. The first hydroxylation forms heme I, the second hydroxylation results in an unstable dihydroxymethyl group, which spontaneously dehydrates, resulting in the formyl group of heme A.</text>
</comment>
<keyword evidence="8 12" id="KW-0350">Heme biosynthesis</keyword>
<feature type="binding site" description="axial binding residue" evidence="12">
    <location>
        <position position="328"/>
    </location>
    <ligand>
        <name>heme</name>
        <dbReference type="ChEBI" id="CHEBI:30413"/>
    </ligand>
    <ligandPart>
        <name>Fe</name>
        <dbReference type="ChEBI" id="CHEBI:18248"/>
    </ligandPart>
</feature>
<protein>
    <recommendedName>
        <fullName evidence="12">Heme A synthase</fullName>
        <shortName evidence="12">HAS</shortName>
        <ecNumber evidence="12">1.17.99.9</ecNumber>
    </recommendedName>
    <alternativeName>
        <fullName evidence="12">Cytochrome aa3-controlling protein</fullName>
    </alternativeName>
</protein>
<keyword evidence="6 12" id="KW-0560">Oxidoreductase</keyword>
<keyword evidence="3 12" id="KW-0812">Transmembrane</keyword>
<feature type="binding site" description="axial binding residue" evidence="12">
    <location>
        <position position="267"/>
    </location>
    <ligand>
        <name>heme</name>
        <dbReference type="ChEBI" id="CHEBI:30413"/>
    </ligand>
    <ligandPart>
        <name>Fe</name>
        <dbReference type="ChEBI" id="CHEBI:18248"/>
    </ligandPart>
</feature>
<evidence type="ECO:0000313" key="13">
    <source>
        <dbReference type="EMBL" id="MBB5051448.1"/>
    </source>
</evidence>
<dbReference type="InterPro" id="IPR023754">
    <property type="entry name" value="HemeA_Synthase_type2"/>
</dbReference>
<dbReference type="PANTHER" id="PTHR23289:SF2">
    <property type="entry name" value="CYTOCHROME C OXIDASE ASSEMBLY PROTEIN COX15 HOMOLOG"/>
    <property type="match status" value="1"/>
</dbReference>
<evidence type="ECO:0000313" key="14">
    <source>
        <dbReference type="Proteomes" id="UP000521227"/>
    </source>
</evidence>
<comment type="similarity">
    <text evidence="12">Belongs to the COX15/CtaA family. Type 2 subfamily.</text>
</comment>
<evidence type="ECO:0000256" key="5">
    <source>
        <dbReference type="ARBA" id="ARBA00022989"/>
    </source>
</evidence>
<comment type="subcellular location">
    <subcellularLocation>
        <location evidence="12">Cell membrane</location>
        <topology evidence="12">Multi-pass membrane protein</topology>
    </subcellularLocation>
    <subcellularLocation>
        <location evidence="2">Membrane</location>
        <topology evidence="2">Multi-pass membrane protein</topology>
    </subcellularLocation>
</comment>
<dbReference type="EMBL" id="JACHIJ010000002">
    <property type="protein sequence ID" value="MBB5051448.1"/>
    <property type="molecule type" value="Genomic_DNA"/>
</dbReference>
<dbReference type="RefSeq" id="WP_246395303.1">
    <property type="nucleotide sequence ID" value="NZ_JACHIJ010000002.1"/>
</dbReference>
<dbReference type="GO" id="GO:0120547">
    <property type="term" value="F:heme A synthase activity"/>
    <property type="evidence" value="ECO:0007669"/>
    <property type="project" value="UniProtKB-EC"/>
</dbReference>
<evidence type="ECO:0000256" key="1">
    <source>
        <dbReference type="ARBA" id="ARBA00001970"/>
    </source>
</evidence>
<evidence type="ECO:0000256" key="11">
    <source>
        <dbReference type="ARBA" id="ARBA00048044"/>
    </source>
</evidence>
<feature type="transmembrane region" description="Helical" evidence="12">
    <location>
        <begin position="133"/>
        <end position="151"/>
    </location>
</feature>
<evidence type="ECO:0000256" key="6">
    <source>
        <dbReference type="ARBA" id="ARBA00023002"/>
    </source>
</evidence>
<keyword evidence="12" id="KW-1003">Cell membrane</keyword>
<gene>
    <name evidence="12" type="primary">ctaA</name>
    <name evidence="13" type="ORF">HNQ36_001402</name>
</gene>
<dbReference type="InterPro" id="IPR003780">
    <property type="entry name" value="COX15/CtaA_fam"/>
</dbReference>
<comment type="subunit">
    <text evidence="12">Interacts with CtaB.</text>
</comment>
<comment type="catalytic activity">
    <reaction evidence="11">
        <text>Fe(II)-heme o + 2 A + H2O = Fe(II)-heme a + 2 AH2</text>
        <dbReference type="Rhea" id="RHEA:63388"/>
        <dbReference type="ChEBI" id="CHEBI:13193"/>
        <dbReference type="ChEBI" id="CHEBI:15377"/>
        <dbReference type="ChEBI" id="CHEBI:17499"/>
        <dbReference type="ChEBI" id="CHEBI:60530"/>
        <dbReference type="ChEBI" id="CHEBI:61715"/>
        <dbReference type="EC" id="1.17.99.9"/>
    </reaction>
    <physiologicalReaction direction="left-to-right" evidence="11">
        <dbReference type="Rhea" id="RHEA:63389"/>
    </physiologicalReaction>
</comment>
<evidence type="ECO:0000256" key="9">
    <source>
        <dbReference type="ARBA" id="ARBA00023136"/>
    </source>
</evidence>
<organism evidence="13 14">
    <name type="scientific">Afipia massiliensis</name>
    <dbReference type="NCBI Taxonomy" id="211460"/>
    <lineage>
        <taxon>Bacteria</taxon>
        <taxon>Pseudomonadati</taxon>
        <taxon>Pseudomonadota</taxon>
        <taxon>Alphaproteobacteria</taxon>
        <taxon>Hyphomicrobiales</taxon>
        <taxon>Nitrobacteraceae</taxon>
        <taxon>Afipia</taxon>
    </lineage>
</organism>
<dbReference type="HAMAP" id="MF_01665">
    <property type="entry name" value="HemeA_synth_type2"/>
    <property type="match status" value="1"/>
</dbReference>
<dbReference type="PANTHER" id="PTHR23289">
    <property type="entry name" value="CYTOCHROME C OXIDASE ASSEMBLY PROTEIN COX15"/>
    <property type="match status" value="1"/>
</dbReference>
<dbReference type="UniPathway" id="UPA00269">
    <property type="reaction ID" value="UER00713"/>
</dbReference>
<comment type="cofactor">
    <cofactor evidence="1 12">
        <name>heme b</name>
        <dbReference type="ChEBI" id="CHEBI:60344"/>
    </cofactor>
</comment>
<dbReference type="Proteomes" id="UP000521227">
    <property type="component" value="Unassembled WGS sequence"/>
</dbReference>
<feature type="transmembrane region" description="Helical" evidence="12">
    <location>
        <begin position="205"/>
        <end position="223"/>
    </location>
</feature>
<feature type="transmembrane region" description="Helical" evidence="12">
    <location>
        <begin position="326"/>
        <end position="343"/>
    </location>
</feature>
<feature type="transmembrane region" description="Helical" evidence="12">
    <location>
        <begin position="20"/>
        <end position="39"/>
    </location>
</feature>
<dbReference type="GO" id="GO:0006784">
    <property type="term" value="P:heme A biosynthetic process"/>
    <property type="evidence" value="ECO:0007669"/>
    <property type="project" value="UniProtKB-UniRule"/>
</dbReference>
<evidence type="ECO:0000256" key="2">
    <source>
        <dbReference type="ARBA" id="ARBA00004141"/>
    </source>
</evidence>
<feature type="transmembrane region" description="Helical" evidence="12">
    <location>
        <begin position="103"/>
        <end position="121"/>
    </location>
</feature>
<dbReference type="EC" id="1.17.99.9" evidence="12"/>
<evidence type="ECO:0000256" key="8">
    <source>
        <dbReference type="ARBA" id="ARBA00023133"/>
    </source>
</evidence>
<name>A0A840N0F2_9BRAD</name>
<dbReference type="GO" id="GO:0046872">
    <property type="term" value="F:metal ion binding"/>
    <property type="evidence" value="ECO:0007669"/>
    <property type="project" value="UniProtKB-KW"/>
</dbReference>
<evidence type="ECO:0000256" key="12">
    <source>
        <dbReference type="HAMAP-Rule" id="MF_01665"/>
    </source>
</evidence>
<evidence type="ECO:0000256" key="4">
    <source>
        <dbReference type="ARBA" id="ARBA00022723"/>
    </source>
</evidence>
<keyword evidence="5 12" id="KW-1133">Transmembrane helix</keyword>
<dbReference type="AlphaFoldDB" id="A0A840N0F2"/>
<reference evidence="13 14" key="1">
    <citation type="submission" date="2020-08" db="EMBL/GenBank/DDBJ databases">
        <title>Genomic Encyclopedia of Type Strains, Phase IV (KMG-IV): sequencing the most valuable type-strain genomes for metagenomic binning, comparative biology and taxonomic classification.</title>
        <authorList>
            <person name="Goeker M."/>
        </authorList>
    </citation>
    <scope>NUCLEOTIDE SEQUENCE [LARGE SCALE GENOMIC DNA]</scope>
    <source>
        <strain evidence="13 14">DSM 17498</strain>
    </source>
</reference>
<evidence type="ECO:0000256" key="7">
    <source>
        <dbReference type="ARBA" id="ARBA00023004"/>
    </source>
</evidence>
<accession>A0A840N0F2</accession>
<comment type="pathway">
    <text evidence="10 12">Porphyrin-containing compound metabolism; heme A biosynthesis; heme A from heme O: step 1/1.</text>
</comment>
<dbReference type="Pfam" id="PF02628">
    <property type="entry name" value="COX15-CtaA"/>
    <property type="match status" value="1"/>
</dbReference>
<proteinExistence type="inferred from homology"/>
<evidence type="ECO:0000256" key="3">
    <source>
        <dbReference type="ARBA" id="ARBA00022692"/>
    </source>
</evidence>
<comment type="caution">
    <text evidence="13">The sequence shown here is derived from an EMBL/GenBank/DDBJ whole genome shotgun (WGS) entry which is preliminary data.</text>
</comment>
<feature type="transmembrane region" description="Helical" evidence="12">
    <location>
        <begin position="269"/>
        <end position="286"/>
    </location>
</feature>
<keyword evidence="7 12" id="KW-0408">Iron</keyword>
<sequence>MTSIATDIESRAAGMRSVRAWLIVVAALVVCTLMVGGATRLTESGLSIVEWKPVTGTIPPLTDAEWSRQFEAYKTIPQYREMNRGMSLAEFKTIFWWEWAHRLLGRLIGAVFLLPFLWFLWRGFLSSELKRRLWVIFVLGGAQGAVGWWMVTSGLSGRVSVSQYRLAIHFMLAVFIFSAIVWTLRQLQGRPSSVAPMRVKVTGRILLALLFLQFYFGALVAGLRAGRVFNTWPLIDGAFIPSTARLFFEQPWWRNFFDNTLTVQFTHRMIAYALVALAIVHAIDAVRSRASPAVISGALWIMATMVFQAIVGILTLLNQVPIDLGLAHQAVAIVVLTLALFHVERLGGALPDRTPAKLRLVTGDGG</sequence>
<feature type="transmembrane region" description="Helical" evidence="12">
    <location>
        <begin position="298"/>
        <end position="320"/>
    </location>
</feature>
<keyword evidence="9 12" id="KW-0472">Membrane</keyword>
<keyword evidence="4 12" id="KW-0479">Metal-binding</keyword>